<dbReference type="AlphaFoldDB" id="A0A2W1JNB5"/>
<keyword evidence="2" id="KW-1185">Reference proteome</keyword>
<dbReference type="OrthoDB" id="581907at2"/>
<proteinExistence type="predicted"/>
<dbReference type="PANTHER" id="PTHR41775:SF1">
    <property type="entry name" value="PEPTIDASE M6-LIKE DOMAIN-CONTAINING PROTEIN"/>
    <property type="match status" value="1"/>
</dbReference>
<evidence type="ECO:0000313" key="1">
    <source>
        <dbReference type="EMBL" id="PZD70397.1"/>
    </source>
</evidence>
<dbReference type="Proteomes" id="UP000248857">
    <property type="component" value="Unassembled WGS sequence"/>
</dbReference>
<dbReference type="EMBL" id="PQWO01000039">
    <property type="protein sequence ID" value="PZD70397.1"/>
    <property type="molecule type" value="Genomic_DNA"/>
</dbReference>
<gene>
    <name evidence="1" type="ORF">C1752_13123</name>
</gene>
<dbReference type="NCBIfam" id="TIGR03296">
    <property type="entry name" value="M6dom_TIGR03296"/>
    <property type="match status" value="1"/>
</dbReference>
<dbReference type="PANTHER" id="PTHR41775">
    <property type="entry name" value="SECRETED PROTEIN-RELATED"/>
    <property type="match status" value="1"/>
</dbReference>
<reference evidence="1 2" key="1">
    <citation type="journal article" date="2018" name="Sci. Rep.">
        <title>A novel species of the marine cyanobacterium Acaryochloris with a unique pigment content and lifestyle.</title>
        <authorList>
            <person name="Partensky F."/>
            <person name="Six C."/>
            <person name="Ratin M."/>
            <person name="Garczarek L."/>
            <person name="Vaulot D."/>
            <person name="Probert I."/>
            <person name="Calteau A."/>
            <person name="Gourvil P."/>
            <person name="Marie D."/>
            <person name="Grebert T."/>
            <person name="Bouchier C."/>
            <person name="Le Panse S."/>
            <person name="Gachenot M."/>
            <person name="Rodriguez F."/>
            <person name="Garrido J.L."/>
        </authorList>
    </citation>
    <scope>NUCLEOTIDE SEQUENCE [LARGE SCALE GENOMIC DNA]</scope>
    <source>
        <strain evidence="1 2">RCC1774</strain>
    </source>
</reference>
<dbReference type="GO" id="GO:0008233">
    <property type="term" value="F:peptidase activity"/>
    <property type="evidence" value="ECO:0007669"/>
    <property type="project" value="InterPro"/>
</dbReference>
<dbReference type="GO" id="GO:0006508">
    <property type="term" value="P:proteolysis"/>
    <property type="evidence" value="ECO:0007669"/>
    <property type="project" value="InterPro"/>
</dbReference>
<dbReference type="InterPro" id="IPR008757">
    <property type="entry name" value="Peptidase_M6-like_domain"/>
</dbReference>
<name>A0A2W1JNB5_9CYAN</name>
<accession>A0A2W1JNB5</accession>
<comment type="caution">
    <text evidence="1">The sequence shown here is derived from an EMBL/GenBank/DDBJ whole genome shotgun (WGS) entry which is preliminary data.</text>
</comment>
<evidence type="ECO:0008006" key="3">
    <source>
        <dbReference type="Google" id="ProtNLM"/>
    </source>
</evidence>
<sequence length="520" mass="59229">MDKPYIKSFPFAGRQLAFSQPDGNSFDVIGWGNHHYTIFETVDGFRVIKDQYTGTYQYARLNETSDKLIPSGIILDKEREATNLSFAKNLRLIHEKQKQDDFINSVDSLVKPRWLQRYEQINADQISSNLSDSAPLLDSDKHHVVGDIVGLCIVVAFPDESIPSFITTSEVDDFFNLRGYTGFGNNGSVCDYFLENSDGKLKYKNVIAPYYTAKQNKSYYSDKTQPYGTRSEELVIEALEYLELNDFNFSSLSVDDENYVHAISILYAGDFDHDTQLGVDGLFPHTGYFSKEYMLSPEKIANDYIVVNISDQLLLGTICHETGHLICNFPDLYDEFKPPSFGVGAFCLMSNSLDIDDKNPSQVCAYLKYRAGWSNNILNVEEDSNLVIQSGTNNFYIHRKNEREYFIIENRQQSGRDKNIPSAGIAIWHVDIDGSNNHEQMTAKYHFECSLVQADGRYDLEKKQGNWEGDATDLFYAGNNDQFNDNTTPDSRWWDGTLSNLEIYDITNSSVKMGFKARIS</sequence>
<protein>
    <recommendedName>
        <fullName evidence="3">Immune inhibitor A</fullName>
    </recommendedName>
</protein>
<evidence type="ECO:0000313" key="2">
    <source>
        <dbReference type="Proteomes" id="UP000248857"/>
    </source>
</evidence>
<dbReference type="RefSeq" id="WP_110989053.1">
    <property type="nucleotide sequence ID" value="NZ_CAWNWM010000039.1"/>
</dbReference>
<organism evidence="1 2">
    <name type="scientific">Acaryochloris thomasi RCC1774</name>
    <dbReference type="NCBI Taxonomy" id="1764569"/>
    <lineage>
        <taxon>Bacteria</taxon>
        <taxon>Bacillati</taxon>
        <taxon>Cyanobacteriota</taxon>
        <taxon>Cyanophyceae</taxon>
        <taxon>Acaryochloridales</taxon>
        <taxon>Acaryochloridaceae</taxon>
        <taxon>Acaryochloris</taxon>
        <taxon>Acaryochloris thomasi</taxon>
    </lineage>
</organism>